<dbReference type="AlphaFoldDB" id="A0A974HHV4"/>
<protein>
    <submittedName>
        <fullName evidence="1">Uncharacterized protein</fullName>
    </submittedName>
</protein>
<evidence type="ECO:0000313" key="2">
    <source>
        <dbReference type="Proteomes" id="UP000694892"/>
    </source>
</evidence>
<name>A0A974HHV4_XENLA</name>
<reference evidence="2" key="1">
    <citation type="journal article" date="2016" name="Nature">
        <title>Genome evolution in the allotetraploid frog Xenopus laevis.</title>
        <authorList>
            <person name="Session A.M."/>
            <person name="Uno Y."/>
            <person name="Kwon T."/>
            <person name="Chapman J.A."/>
            <person name="Toyoda A."/>
            <person name="Takahashi S."/>
            <person name="Fukui A."/>
            <person name="Hikosaka A."/>
            <person name="Suzuki A."/>
            <person name="Kondo M."/>
            <person name="van Heeringen S.J."/>
            <person name="Quigley I."/>
            <person name="Heinz S."/>
            <person name="Ogino H."/>
            <person name="Ochi H."/>
            <person name="Hellsten U."/>
            <person name="Lyons J.B."/>
            <person name="Simakov O."/>
            <person name="Putnam N."/>
            <person name="Stites J."/>
            <person name="Kuroki Y."/>
            <person name="Tanaka T."/>
            <person name="Michiue T."/>
            <person name="Watanabe M."/>
            <person name="Bogdanovic O."/>
            <person name="Lister R."/>
            <person name="Georgiou G."/>
            <person name="Paranjpe S.S."/>
            <person name="van Kruijsbergen I."/>
            <person name="Shu S."/>
            <person name="Carlson J."/>
            <person name="Kinoshita T."/>
            <person name="Ohta Y."/>
            <person name="Mawaribuchi S."/>
            <person name="Jenkins J."/>
            <person name="Grimwood J."/>
            <person name="Schmutz J."/>
            <person name="Mitros T."/>
            <person name="Mozaffari S.V."/>
            <person name="Suzuki Y."/>
            <person name="Haramoto Y."/>
            <person name="Yamamoto T.S."/>
            <person name="Takagi C."/>
            <person name="Heald R."/>
            <person name="Miller K."/>
            <person name="Haudenschild C."/>
            <person name="Kitzman J."/>
            <person name="Nakayama T."/>
            <person name="Izutsu Y."/>
            <person name="Robert J."/>
            <person name="Fortriede J."/>
            <person name="Burns K."/>
            <person name="Lotay V."/>
            <person name="Karimi K."/>
            <person name="Yasuoka Y."/>
            <person name="Dichmann D.S."/>
            <person name="Flajnik M.F."/>
            <person name="Houston D.W."/>
            <person name="Shendure J."/>
            <person name="DuPasquier L."/>
            <person name="Vize P.D."/>
            <person name="Zorn A.M."/>
            <person name="Ito M."/>
            <person name="Marcotte E.M."/>
            <person name="Wallingford J.B."/>
            <person name="Ito Y."/>
            <person name="Asashima M."/>
            <person name="Ueno N."/>
            <person name="Matsuda Y."/>
            <person name="Veenstra G.J."/>
            <person name="Fujiyama A."/>
            <person name="Harland R.M."/>
            <person name="Taira M."/>
            <person name="Rokhsar D.S."/>
        </authorList>
    </citation>
    <scope>NUCLEOTIDE SEQUENCE [LARGE SCALE GENOMIC DNA]</scope>
    <source>
        <strain evidence="2">J</strain>
    </source>
</reference>
<sequence>STPDVYNISIGRGAANRWRGRLSKSQSLHLYWNNPGCAALGQPTPSPTTQPSQLADICSDMSVEAST</sequence>
<dbReference type="EMBL" id="CM004475">
    <property type="protein sequence ID" value="OCT78647.1"/>
    <property type="molecule type" value="Genomic_DNA"/>
</dbReference>
<feature type="non-terminal residue" evidence="1">
    <location>
        <position position="1"/>
    </location>
</feature>
<accession>A0A974HHV4</accession>
<dbReference type="Proteomes" id="UP000694892">
    <property type="component" value="Chromosome 5S"/>
</dbReference>
<gene>
    <name evidence="1" type="ORF">XELAEV_18029733mg</name>
</gene>
<organism evidence="1 2">
    <name type="scientific">Xenopus laevis</name>
    <name type="common">African clawed frog</name>
    <dbReference type="NCBI Taxonomy" id="8355"/>
    <lineage>
        <taxon>Eukaryota</taxon>
        <taxon>Metazoa</taxon>
        <taxon>Chordata</taxon>
        <taxon>Craniata</taxon>
        <taxon>Vertebrata</taxon>
        <taxon>Euteleostomi</taxon>
        <taxon>Amphibia</taxon>
        <taxon>Batrachia</taxon>
        <taxon>Anura</taxon>
        <taxon>Pipoidea</taxon>
        <taxon>Pipidae</taxon>
        <taxon>Xenopodinae</taxon>
        <taxon>Xenopus</taxon>
        <taxon>Xenopus</taxon>
    </lineage>
</organism>
<evidence type="ECO:0000313" key="1">
    <source>
        <dbReference type="EMBL" id="OCT78647.1"/>
    </source>
</evidence>
<proteinExistence type="predicted"/>